<dbReference type="InterPro" id="IPR036236">
    <property type="entry name" value="Znf_C2H2_sf"/>
</dbReference>
<dbReference type="Pfam" id="PF17800">
    <property type="entry name" value="NPL"/>
    <property type="match status" value="1"/>
</dbReference>
<dbReference type="Gene3D" id="2.60.120.340">
    <property type="entry name" value="Nucleoplasmin core domain"/>
    <property type="match status" value="1"/>
</dbReference>
<keyword evidence="5" id="KW-0156">Chromatin regulator</keyword>
<keyword evidence="3" id="KW-0678">Repressor</keyword>
<proteinExistence type="inferred from homology"/>
<comment type="similarity">
    <text evidence="2">Belongs to the histone deacetylase HD2 family.</text>
</comment>
<dbReference type="OrthoDB" id="2019803at2759"/>
<name>A0A8J4QZE2_9ROSI</name>
<dbReference type="PROSITE" id="PS00028">
    <property type="entry name" value="ZINC_FINGER_C2H2_1"/>
    <property type="match status" value="1"/>
</dbReference>
<feature type="region of interest" description="Disordered" evidence="10">
    <location>
        <begin position="99"/>
        <end position="270"/>
    </location>
</feature>
<keyword evidence="4" id="KW-0378">Hydrolase</keyword>
<keyword evidence="9" id="KW-0863">Zinc-finger</keyword>
<keyword evidence="9" id="KW-0862">Zinc</keyword>
<gene>
    <name evidence="12" type="ORF">CMV_019117</name>
</gene>
<evidence type="ECO:0000256" key="6">
    <source>
        <dbReference type="ARBA" id="ARBA00023015"/>
    </source>
</evidence>
<dbReference type="SMART" id="SM00355">
    <property type="entry name" value="ZnF_C2H2"/>
    <property type="match status" value="1"/>
</dbReference>
<keyword evidence="6" id="KW-0805">Transcription regulation</keyword>
<dbReference type="GO" id="GO:0006325">
    <property type="term" value="P:chromatin organization"/>
    <property type="evidence" value="ECO:0007669"/>
    <property type="project" value="UniProtKB-KW"/>
</dbReference>
<dbReference type="EMBL" id="JRKL02003302">
    <property type="protein sequence ID" value="KAF3955684.1"/>
    <property type="molecule type" value="Genomic_DNA"/>
</dbReference>
<dbReference type="InterPro" id="IPR041232">
    <property type="entry name" value="NPL"/>
</dbReference>
<accession>A0A8J4QZE2</accession>
<keyword evidence="9" id="KW-0479">Metal-binding</keyword>
<evidence type="ECO:0000256" key="1">
    <source>
        <dbReference type="ARBA" id="ARBA00004604"/>
    </source>
</evidence>
<keyword evidence="7" id="KW-0804">Transcription</keyword>
<evidence type="ECO:0000256" key="8">
    <source>
        <dbReference type="ARBA" id="ARBA00023242"/>
    </source>
</evidence>
<dbReference type="PROSITE" id="PS50157">
    <property type="entry name" value="ZINC_FINGER_C2H2_2"/>
    <property type="match status" value="1"/>
</dbReference>
<evidence type="ECO:0000313" key="12">
    <source>
        <dbReference type="EMBL" id="KAF3955684.1"/>
    </source>
</evidence>
<dbReference type="InterPro" id="IPR013087">
    <property type="entry name" value="Znf_C2H2_type"/>
</dbReference>
<evidence type="ECO:0000256" key="4">
    <source>
        <dbReference type="ARBA" id="ARBA00022801"/>
    </source>
</evidence>
<dbReference type="Proteomes" id="UP000737018">
    <property type="component" value="Unassembled WGS sequence"/>
</dbReference>
<dbReference type="FunFam" id="2.60.120.340:FF:000004">
    <property type="entry name" value="Histone deacetylase HDT1"/>
    <property type="match status" value="1"/>
</dbReference>
<protein>
    <recommendedName>
        <fullName evidence="11">C2H2-type domain-containing protein</fullName>
    </recommendedName>
</protein>
<organism evidence="12 13">
    <name type="scientific">Castanea mollissima</name>
    <name type="common">Chinese chestnut</name>
    <dbReference type="NCBI Taxonomy" id="60419"/>
    <lineage>
        <taxon>Eukaryota</taxon>
        <taxon>Viridiplantae</taxon>
        <taxon>Streptophyta</taxon>
        <taxon>Embryophyta</taxon>
        <taxon>Tracheophyta</taxon>
        <taxon>Spermatophyta</taxon>
        <taxon>Magnoliopsida</taxon>
        <taxon>eudicotyledons</taxon>
        <taxon>Gunneridae</taxon>
        <taxon>Pentapetalae</taxon>
        <taxon>rosids</taxon>
        <taxon>fabids</taxon>
        <taxon>Fagales</taxon>
        <taxon>Fagaceae</taxon>
        <taxon>Castanea</taxon>
    </lineage>
</organism>
<sequence>MEFWGAEVKSGEPFEVYPGDGFILHLSQACLGEVKKNIGNESVCLFVKVDKQKLVLGTLSSENFPQLSFDLVFEKKFELSHNWKNGSVYFTGYKACPPEQGEVSDSEEDFPVVTHNSGKYESQAKPAAKPDGTAAKRVKIVEPNKDEDMDEDDVDKDASSNDDSSDEDDVNEAKAKVNGEEEFSEDDDSSDDEDSSEDEDEETPMKANANKKRPLESAQKTPVPDKKAKLVTPENTDGKKGGGHVATPHPSKKAATKQQTPKSGGAFPCSLCNRSFNSEIGLQSHTKAKHSDGK</sequence>
<evidence type="ECO:0000256" key="7">
    <source>
        <dbReference type="ARBA" id="ARBA00023163"/>
    </source>
</evidence>
<evidence type="ECO:0000256" key="10">
    <source>
        <dbReference type="SAM" id="MobiDB-lite"/>
    </source>
</evidence>
<feature type="domain" description="C2H2-type" evidence="11">
    <location>
        <begin position="267"/>
        <end position="294"/>
    </location>
</feature>
<evidence type="ECO:0000256" key="3">
    <source>
        <dbReference type="ARBA" id="ARBA00022491"/>
    </source>
</evidence>
<dbReference type="AlphaFoldDB" id="A0A8J4QZE2"/>
<evidence type="ECO:0000259" key="11">
    <source>
        <dbReference type="PROSITE" id="PS50157"/>
    </source>
</evidence>
<dbReference type="GO" id="GO:0005730">
    <property type="term" value="C:nucleolus"/>
    <property type="evidence" value="ECO:0007669"/>
    <property type="project" value="UniProtKB-SubCell"/>
</dbReference>
<keyword evidence="8" id="KW-0539">Nucleus</keyword>
<feature type="compositionally biased region" description="Acidic residues" evidence="10">
    <location>
        <begin position="180"/>
        <end position="202"/>
    </location>
</feature>
<dbReference type="SUPFAM" id="SSF57667">
    <property type="entry name" value="beta-beta-alpha zinc fingers"/>
    <property type="match status" value="1"/>
</dbReference>
<reference evidence="12" key="1">
    <citation type="submission" date="2020-03" db="EMBL/GenBank/DDBJ databases">
        <title>Castanea mollissima Vanexum genome sequencing.</title>
        <authorList>
            <person name="Staton M."/>
        </authorList>
    </citation>
    <scope>NUCLEOTIDE SEQUENCE</scope>
    <source>
        <tissue evidence="12">Leaf</tissue>
    </source>
</reference>
<dbReference type="GO" id="GO:0008270">
    <property type="term" value="F:zinc ion binding"/>
    <property type="evidence" value="ECO:0007669"/>
    <property type="project" value="UniProtKB-KW"/>
</dbReference>
<dbReference type="Pfam" id="PF12874">
    <property type="entry name" value="zf-met"/>
    <property type="match status" value="1"/>
</dbReference>
<comment type="subcellular location">
    <subcellularLocation>
        <location evidence="1">Nucleus</location>
        <location evidence="1">Nucleolus</location>
    </subcellularLocation>
</comment>
<comment type="caution">
    <text evidence="12">The sequence shown here is derived from an EMBL/GenBank/DDBJ whole genome shotgun (WGS) entry which is preliminary data.</text>
</comment>
<keyword evidence="13" id="KW-1185">Reference proteome</keyword>
<dbReference type="GO" id="GO:0016787">
    <property type="term" value="F:hydrolase activity"/>
    <property type="evidence" value="ECO:0007669"/>
    <property type="project" value="UniProtKB-KW"/>
</dbReference>
<evidence type="ECO:0000256" key="2">
    <source>
        <dbReference type="ARBA" id="ARBA00006673"/>
    </source>
</evidence>
<evidence type="ECO:0000256" key="9">
    <source>
        <dbReference type="PROSITE-ProRule" id="PRU00042"/>
    </source>
</evidence>
<evidence type="ECO:0000313" key="13">
    <source>
        <dbReference type="Proteomes" id="UP000737018"/>
    </source>
</evidence>
<evidence type="ECO:0000256" key="5">
    <source>
        <dbReference type="ARBA" id="ARBA00022853"/>
    </source>
</evidence>